<accession>A0A942YJP5</accession>
<evidence type="ECO:0000313" key="3">
    <source>
        <dbReference type="Proteomes" id="UP000682713"/>
    </source>
</evidence>
<dbReference type="RefSeq" id="WP_213113098.1">
    <property type="nucleotide sequence ID" value="NZ_JAGYPJ010000001.1"/>
</dbReference>
<protein>
    <submittedName>
        <fullName evidence="2">Uncharacterized protein</fullName>
    </submittedName>
</protein>
<name>A0A942YJP5_9BACI</name>
<dbReference type="Proteomes" id="UP000682713">
    <property type="component" value="Unassembled WGS sequence"/>
</dbReference>
<keyword evidence="3" id="KW-1185">Reference proteome</keyword>
<gene>
    <name evidence="2" type="ORF">KHA93_01500</name>
</gene>
<proteinExistence type="predicted"/>
<comment type="caution">
    <text evidence="2">The sequence shown here is derived from an EMBL/GenBank/DDBJ whole genome shotgun (WGS) entry which is preliminary data.</text>
</comment>
<organism evidence="2 3">
    <name type="scientific">Lederbergia citrisecunda</name>
    <dbReference type="NCBI Taxonomy" id="2833583"/>
    <lineage>
        <taxon>Bacteria</taxon>
        <taxon>Bacillati</taxon>
        <taxon>Bacillota</taxon>
        <taxon>Bacilli</taxon>
        <taxon>Bacillales</taxon>
        <taxon>Bacillaceae</taxon>
        <taxon>Lederbergia</taxon>
    </lineage>
</organism>
<sequence length="46" mass="5404">MDKKQQSKNIEEFGMEMGDINAIKFYELQAGNNENKHKKTEKKDKS</sequence>
<evidence type="ECO:0000256" key="1">
    <source>
        <dbReference type="SAM" id="MobiDB-lite"/>
    </source>
</evidence>
<reference evidence="2 3" key="1">
    <citation type="submission" date="2021-05" db="EMBL/GenBank/DDBJ databases">
        <title>Novel Bacillus species.</title>
        <authorList>
            <person name="Liu G."/>
        </authorList>
    </citation>
    <scope>NUCLEOTIDE SEQUENCE [LARGE SCALE GENOMIC DNA]</scope>
    <source>
        <strain evidence="2 3">FJAT-49732</strain>
    </source>
</reference>
<feature type="region of interest" description="Disordered" evidence="1">
    <location>
        <begin position="27"/>
        <end position="46"/>
    </location>
</feature>
<evidence type="ECO:0000313" key="2">
    <source>
        <dbReference type="EMBL" id="MBS4198334.1"/>
    </source>
</evidence>
<dbReference type="AlphaFoldDB" id="A0A942YJP5"/>
<dbReference type="EMBL" id="JAGYPJ010000001">
    <property type="protein sequence ID" value="MBS4198334.1"/>
    <property type="molecule type" value="Genomic_DNA"/>
</dbReference>